<dbReference type="EMBL" id="LATX01001604">
    <property type="protein sequence ID" value="KTB40131.1"/>
    <property type="molecule type" value="Genomic_DNA"/>
</dbReference>
<reference evidence="2 3" key="1">
    <citation type="submission" date="2015-12" db="EMBL/GenBank/DDBJ databases">
        <title>Draft genome sequence of Moniliophthora roreri, the causal agent of frosty pod rot of cacao.</title>
        <authorList>
            <person name="Aime M.C."/>
            <person name="Diaz-Valderrama J.R."/>
            <person name="Kijpornyongpan T."/>
            <person name="Phillips-Mora W."/>
        </authorList>
    </citation>
    <scope>NUCLEOTIDE SEQUENCE [LARGE SCALE GENOMIC DNA]</scope>
    <source>
        <strain evidence="2 3">MCA 2952</strain>
    </source>
</reference>
<name>A0A0W0FUQ1_MONRR</name>
<protein>
    <submittedName>
        <fullName evidence="2">Uncharacterized protein</fullName>
    </submittedName>
</protein>
<evidence type="ECO:0000313" key="2">
    <source>
        <dbReference type="EMBL" id="KTB40131.1"/>
    </source>
</evidence>
<feature type="region of interest" description="Disordered" evidence="1">
    <location>
        <begin position="99"/>
        <end position="129"/>
    </location>
</feature>
<accession>A0A0W0FUQ1</accession>
<organism evidence="2 3">
    <name type="scientific">Moniliophthora roreri</name>
    <name type="common">Frosty pod rot fungus</name>
    <name type="synonym">Monilia roreri</name>
    <dbReference type="NCBI Taxonomy" id="221103"/>
    <lineage>
        <taxon>Eukaryota</taxon>
        <taxon>Fungi</taxon>
        <taxon>Dikarya</taxon>
        <taxon>Basidiomycota</taxon>
        <taxon>Agaricomycotina</taxon>
        <taxon>Agaricomycetes</taxon>
        <taxon>Agaricomycetidae</taxon>
        <taxon>Agaricales</taxon>
        <taxon>Marasmiineae</taxon>
        <taxon>Marasmiaceae</taxon>
        <taxon>Moniliophthora</taxon>
    </lineage>
</organism>
<dbReference type="Proteomes" id="UP000054988">
    <property type="component" value="Unassembled WGS sequence"/>
</dbReference>
<evidence type="ECO:0000313" key="3">
    <source>
        <dbReference type="Proteomes" id="UP000054988"/>
    </source>
</evidence>
<dbReference type="AlphaFoldDB" id="A0A0W0FUQ1"/>
<evidence type="ECO:0000256" key="1">
    <source>
        <dbReference type="SAM" id="MobiDB-lite"/>
    </source>
</evidence>
<comment type="caution">
    <text evidence="2">The sequence shown here is derived from an EMBL/GenBank/DDBJ whole genome shotgun (WGS) entry which is preliminary data.</text>
</comment>
<sequence>MPLGVWPLHYNSQEKMFEMGPVEAMTQMVPEVPFVGNMDGDKKQFLTLACLLTMSTIQSLYPTDYALILPYFNEVQALTWGNHNHSPFFVIDGKKSNLRSGAPKEKSYDGSSSHGLTVEEVGNNAAGQT</sequence>
<gene>
    <name evidence="2" type="ORF">WG66_7252</name>
</gene>
<proteinExistence type="predicted"/>